<feature type="coiled-coil region" evidence="1">
    <location>
        <begin position="85"/>
        <end position="144"/>
    </location>
</feature>
<dbReference type="EMBL" id="CAJPWZ010000374">
    <property type="protein sequence ID" value="CAG2191977.1"/>
    <property type="molecule type" value="Genomic_DNA"/>
</dbReference>
<reference evidence="3" key="1">
    <citation type="submission" date="2021-03" db="EMBL/GenBank/DDBJ databases">
        <authorList>
            <person name="Bekaert M."/>
        </authorList>
    </citation>
    <scope>NUCLEOTIDE SEQUENCE</scope>
</reference>
<gene>
    <name evidence="3" type="ORF">MEDL_7193</name>
</gene>
<feature type="compositionally biased region" description="Polar residues" evidence="2">
    <location>
        <begin position="267"/>
        <end position="284"/>
    </location>
</feature>
<feature type="compositionally biased region" description="Basic and acidic residues" evidence="2">
    <location>
        <begin position="52"/>
        <end position="61"/>
    </location>
</feature>
<organism evidence="3 4">
    <name type="scientific">Mytilus edulis</name>
    <name type="common">Blue mussel</name>
    <dbReference type="NCBI Taxonomy" id="6550"/>
    <lineage>
        <taxon>Eukaryota</taxon>
        <taxon>Metazoa</taxon>
        <taxon>Spiralia</taxon>
        <taxon>Lophotrochozoa</taxon>
        <taxon>Mollusca</taxon>
        <taxon>Bivalvia</taxon>
        <taxon>Autobranchia</taxon>
        <taxon>Pteriomorphia</taxon>
        <taxon>Mytilida</taxon>
        <taxon>Mytiloidea</taxon>
        <taxon>Mytilidae</taxon>
        <taxon>Mytilinae</taxon>
        <taxon>Mytilus</taxon>
    </lineage>
</organism>
<evidence type="ECO:0000256" key="1">
    <source>
        <dbReference type="SAM" id="Coils"/>
    </source>
</evidence>
<dbReference type="OrthoDB" id="10057439at2759"/>
<protein>
    <submittedName>
        <fullName evidence="3">TALPID3</fullName>
    </submittedName>
</protein>
<comment type="caution">
    <text evidence="3">The sequence shown here is derived from an EMBL/GenBank/DDBJ whole genome shotgun (WGS) entry which is preliminary data.</text>
</comment>
<sequence length="284" mass="31629">MELQDRKKLSSDVQISQSTVFDRQKIKEALTKRHENSGPVKRVIQPKFVKPKGTDSSEANKTDQMTASVAASVAMAATAPFLQAQQELENRMKDMLAKISEIQNGKTVNTSVEDDRVKELERQVTSLTEQRIQHLEKLQEHQAELQAKLLMMTKSVPNRGGSPPETPLHTPVIYRQQGISSFKPKKDSDKSSSRPKSTSPARRPKTASLSRSNLSKGMTDDPCESPFDTPNPRSKAPKPVAFNTSRIKTQDKNNHTNMGILEEILASSESPRQTFSSPQLPVLK</sequence>
<feature type="compositionally biased region" description="Polar residues" evidence="2">
    <location>
        <begin position="207"/>
        <end position="216"/>
    </location>
</feature>
<evidence type="ECO:0000313" key="4">
    <source>
        <dbReference type="Proteomes" id="UP000683360"/>
    </source>
</evidence>
<dbReference type="AlphaFoldDB" id="A0A8S3QBU3"/>
<evidence type="ECO:0000313" key="3">
    <source>
        <dbReference type="EMBL" id="CAG2191977.1"/>
    </source>
</evidence>
<dbReference type="GO" id="GO:0005814">
    <property type="term" value="C:centriole"/>
    <property type="evidence" value="ECO:0007669"/>
    <property type="project" value="TreeGrafter"/>
</dbReference>
<dbReference type="Proteomes" id="UP000683360">
    <property type="component" value="Unassembled WGS sequence"/>
</dbReference>
<proteinExistence type="predicted"/>
<feature type="region of interest" description="Disordered" evidence="2">
    <location>
        <begin position="155"/>
        <end position="284"/>
    </location>
</feature>
<dbReference type="GO" id="GO:0007224">
    <property type="term" value="P:smoothened signaling pathway"/>
    <property type="evidence" value="ECO:0007669"/>
    <property type="project" value="InterPro"/>
</dbReference>
<feature type="region of interest" description="Disordered" evidence="2">
    <location>
        <begin position="29"/>
        <end position="64"/>
    </location>
</feature>
<keyword evidence="4" id="KW-1185">Reference proteome</keyword>
<keyword evidence="1" id="KW-0175">Coiled coil</keyword>
<name>A0A8S3QBU3_MYTED</name>
<evidence type="ECO:0000256" key="2">
    <source>
        <dbReference type="SAM" id="MobiDB-lite"/>
    </source>
</evidence>
<dbReference type="GO" id="GO:0036064">
    <property type="term" value="C:ciliary basal body"/>
    <property type="evidence" value="ECO:0007669"/>
    <property type="project" value="TreeGrafter"/>
</dbReference>
<dbReference type="PANTHER" id="PTHR15721">
    <property type="entry name" value="KIAA0586 PROTEIN"/>
    <property type="match status" value="1"/>
</dbReference>
<dbReference type="PANTHER" id="PTHR15721:SF2">
    <property type="entry name" value="PROTEIN TALPID3"/>
    <property type="match status" value="1"/>
</dbReference>
<dbReference type="InterPro" id="IPR029246">
    <property type="entry name" value="TALPID3"/>
</dbReference>
<accession>A0A8S3QBU3</accession>
<dbReference type="Pfam" id="PF15324">
    <property type="entry name" value="TALPID3"/>
    <property type="match status" value="1"/>
</dbReference>